<accession>A0A1L4CXE7</accession>
<evidence type="ECO:0000256" key="1">
    <source>
        <dbReference type="SAM" id="Phobius"/>
    </source>
</evidence>
<evidence type="ECO:0000313" key="3">
    <source>
        <dbReference type="Proteomes" id="UP000184731"/>
    </source>
</evidence>
<dbReference type="KEGG" id="saqi:AXG55_01170"/>
<protein>
    <submittedName>
        <fullName evidence="2">Uncharacterized protein</fullName>
    </submittedName>
</protein>
<feature type="transmembrane region" description="Helical" evidence="1">
    <location>
        <begin position="6"/>
        <end position="23"/>
    </location>
</feature>
<reference evidence="2 3" key="1">
    <citation type="submission" date="2016-10" db="EMBL/GenBank/DDBJ databases">
        <title>Silvanigrella aquatica sp. nov., isolated from a freshwater lake located in the Black Forest, Germany, description of Silvanigrellaceae fam. nov., Silvanigrellales ord. nov., reclassification of the order Bdellovibrionales in the class Oligoflexia, reclassification of the families Bacteriovoracaceae and Halobacteriovoraceae in the new order Bacteriovoracales ord. nov., and reclassification of the family Pseudobacteriovoracaceae in the order Oligoflexiales.</title>
        <authorList>
            <person name="Hahn M.W."/>
            <person name="Schmidt J."/>
            <person name="Koll U."/>
            <person name="Rohde M."/>
            <person name="Verbag S."/>
            <person name="Pitt A."/>
            <person name="Nakai R."/>
            <person name="Naganuma T."/>
            <person name="Lang E."/>
        </authorList>
    </citation>
    <scope>NUCLEOTIDE SEQUENCE [LARGE SCALE GENOMIC DNA]</scope>
    <source>
        <strain evidence="2 3">MWH-Nonnen-W8red</strain>
    </source>
</reference>
<dbReference type="EMBL" id="CP017834">
    <property type="protein sequence ID" value="APJ02616.1"/>
    <property type="molecule type" value="Genomic_DNA"/>
</dbReference>
<proteinExistence type="predicted"/>
<keyword evidence="1" id="KW-0812">Transmembrane</keyword>
<sequence length="245" mass="28637">MKLKKIIFIFISIIFLAIIIKFNKIKKNFWDDKKIEAIYNNIFPSYEIESLTINYNKKNNNEVLNKNNIQNITDLKTVINSTKYNEISFKNYLKKISKKTVPGTHEWLLAPKTLAIEKKKIIKFDSQILWEDENFYYINEGEYGIKGTGKNYNPNYSLVAIDKDTLEIGIINGYFILKLKEIENNPKQFAKNHGVKFISYYPKSNTMIIRMENGTNITETFHNLKQSPSIKNVDVEVLDGFPILD</sequence>
<gene>
    <name evidence="2" type="ORF">AXG55_01170</name>
</gene>
<organism evidence="2 3">
    <name type="scientific">Silvanigrella aquatica</name>
    <dbReference type="NCBI Taxonomy" id="1915309"/>
    <lineage>
        <taxon>Bacteria</taxon>
        <taxon>Pseudomonadati</taxon>
        <taxon>Bdellovibrionota</taxon>
        <taxon>Oligoflexia</taxon>
        <taxon>Silvanigrellales</taxon>
        <taxon>Silvanigrellaceae</taxon>
        <taxon>Silvanigrella</taxon>
    </lineage>
</organism>
<keyword evidence="1" id="KW-0472">Membrane</keyword>
<dbReference type="AlphaFoldDB" id="A0A1L4CXE7"/>
<dbReference type="STRING" id="1915309.AXG55_01170"/>
<evidence type="ECO:0000313" key="2">
    <source>
        <dbReference type="EMBL" id="APJ02616.1"/>
    </source>
</evidence>
<keyword evidence="1" id="KW-1133">Transmembrane helix</keyword>
<dbReference type="Proteomes" id="UP000184731">
    <property type="component" value="Chromosome"/>
</dbReference>
<dbReference type="RefSeq" id="WP_148696324.1">
    <property type="nucleotide sequence ID" value="NZ_CP017834.1"/>
</dbReference>
<name>A0A1L4CXE7_9BACT</name>
<keyword evidence="3" id="KW-1185">Reference proteome</keyword>